<dbReference type="InterPro" id="IPR035965">
    <property type="entry name" value="PAS-like_dom_sf"/>
</dbReference>
<dbReference type="InterPro" id="IPR003594">
    <property type="entry name" value="HATPase_dom"/>
</dbReference>
<evidence type="ECO:0000256" key="13">
    <source>
        <dbReference type="ARBA" id="ARBA00022840"/>
    </source>
</evidence>
<keyword evidence="16 19" id="KW-0472">Membrane</keyword>
<keyword evidence="7" id="KW-0597">Phosphoprotein</keyword>
<dbReference type="GO" id="GO:0004721">
    <property type="term" value="F:phosphoprotein phosphatase activity"/>
    <property type="evidence" value="ECO:0007669"/>
    <property type="project" value="InterPro"/>
</dbReference>
<dbReference type="Pfam" id="PF02518">
    <property type="entry name" value="HATPase_c"/>
    <property type="match status" value="1"/>
</dbReference>
<dbReference type="InterPro" id="IPR021766">
    <property type="entry name" value="PhoR_N"/>
</dbReference>
<evidence type="ECO:0000256" key="14">
    <source>
        <dbReference type="ARBA" id="ARBA00022989"/>
    </source>
</evidence>
<feature type="domain" description="Histidine kinase" evidence="20">
    <location>
        <begin position="241"/>
        <end position="456"/>
    </location>
</feature>
<dbReference type="Gene3D" id="3.30.450.20">
    <property type="entry name" value="PAS domain"/>
    <property type="match status" value="1"/>
</dbReference>
<organism evidence="21 22">
    <name type="scientific">Thioflavicoccus mobilis 8321</name>
    <dbReference type="NCBI Taxonomy" id="765912"/>
    <lineage>
        <taxon>Bacteria</taxon>
        <taxon>Pseudomonadati</taxon>
        <taxon>Pseudomonadota</taxon>
        <taxon>Gammaproteobacteria</taxon>
        <taxon>Chromatiales</taxon>
        <taxon>Chromatiaceae</taxon>
        <taxon>Thioflavicoccus</taxon>
    </lineage>
</organism>
<accession>L0GZ03</accession>
<dbReference type="SMART" id="SM00091">
    <property type="entry name" value="PAS"/>
    <property type="match status" value="1"/>
</dbReference>
<keyword evidence="8" id="KW-0592">Phosphate transport</keyword>
<dbReference type="GO" id="GO:0006817">
    <property type="term" value="P:phosphate ion transport"/>
    <property type="evidence" value="ECO:0007669"/>
    <property type="project" value="UniProtKB-KW"/>
</dbReference>
<evidence type="ECO:0000256" key="17">
    <source>
        <dbReference type="ARBA" id="ARBA00025207"/>
    </source>
</evidence>
<dbReference type="GO" id="GO:0016036">
    <property type="term" value="P:cellular response to phosphate starvation"/>
    <property type="evidence" value="ECO:0007669"/>
    <property type="project" value="TreeGrafter"/>
</dbReference>
<evidence type="ECO:0000313" key="21">
    <source>
        <dbReference type="EMBL" id="AGA91973.1"/>
    </source>
</evidence>
<keyword evidence="5" id="KW-0813">Transport</keyword>
<keyword evidence="9" id="KW-0808">Transferase</keyword>
<keyword evidence="13" id="KW-0067">ATP-binding</keyword>
<dbReference type="Gene3D" id="3.30.565.10">
    <property type="entry name" value="Histidine kinase-like ATPase, C-terminal domain"/>
    <property type="match status" value="1"/>
</dbReference>
<dbReference type="InterPro" id="IPR014310">
    <property type="entry name" value="Sig_transdc_His_kinase_PhoR"/>
</dbReference>
<dbReference type="EMBL" id="CP003051">
    <property type="protein sequence ID" value="AGA91973.1"/>
    <property type="molecule type" value="Genomic_DNA"/>
</dbReference>
<comment type="catalytic activity">
    <reaction evidence="1">
        <text>ATP + protein L-histidine = ADP + protein N-phospho-L-histidine.</text>
        <dbReference type="EC" id="2.7.13.3"/>
    </reaction>
</comment>
<keyword evidence="11" id="KW-0547">Nucleotide-binding</keyword>
<feature type="transmembrane region" description="Helical" evidence="19">
    <location>
        <begin position="60"/>
        <end position="82"/>
    </location>
</feature>
<dbReference type="FunFam" id="3.30.565.10:FF:000006">
    <property type="entry name" value="Sensor histidine kinase WalK"/>
    <property type="match status" value="1"/>
</dbReference>
<feature type="transmembrane region" description="Helical" evidence="19">
    <location>
        <begin position="34"/>
        <end position="54"/>
    </location>
</feature>
<dbReference type="Gene3D" id="1.10.287.130">
    <property type="match status" value="1"/>
</dbReference>
<dbReference type="InterPro" id="IPR036890">
    <property type="entry name" value="HATPase_C_sf"/>
</dbReference>
<name>L0GZ03_9GAMM</name>
<evidence type="ECO:0000256" key="12">
    <source>
        <dbReference type="ARBA" id="ARBA00022777"/>
    </source>
</evidence>
<dbReference type="SMART" id="SM00388">
    <property type="entry name" value="HisKA"/>
    <property type="match status" value="1"/>
</dbReference>
<evidence type="ECO:0000256" key="19">
    <source>
        <dbReference type="SAM" id="Phobius"/>
    </source>
</evidence>
<dbReference type="Pfam" id="PF11808">
    <property type="entry name" value="PhoR"/>
    <property type="match status" value="1"/>
</dbReference>
<dbReference type="EC" id="2.7.13.3" evidence="3"/>
<gene>
    <name evidence="21" type="ORF">Thimo_3296</name>
</gene>
<dbReference type="PANTHER" id="PTHR45453:SF1">
    <property type="entry name" value="PHOSPHATE REGULON SENSOR PROTEIN PHOR"/>
    <property type="match status" value="1"/>
</dbReference>
<keyword evidence="22" id="KW-1185">Reference proteome</keyword>
<dbReference type="SUPFAM" id="SSF47384">
    <property type="entry name" value="Homodimeric domain of signal transducing histidine kinase"/>
    <property type="match status" value="1"/>
</dbReference>
<dbReference type="FunFam" id="1.10.287.130:FF:000001">
    <property type="entry name" value="Two-component sensor histidine kinase"/>
    <property type="match status" value="1"/>
</dbReference>
<dbReference type="PANTHER" id="PTHR45453">
    <property type="entry name" value="PHOSPHATE REGULON SENSOR PROTEIN PHOR"/>
    <property type="match status" value="1"/>
</dbReference>
<keyword evidence="12 21" id="KW-0418">Kinase</keyword>
<keyword evidence="10 19" id="KW-0812">Transmembrane</keyword>
<evidence type="ECO:0000256" key="6">
    <source>
        <dbReference type="ARBA" id="ARBA00022475"/>
    </source>
</evidence>
<protein>
    <recommendedName>
        <fullName evidence="4">Phosphate regulon sensor protein PhoR</fullName>
        <ecNumber evidence="3">2.7.13.3</ecNumber>
    </recommendedName>
</protein>
<dbReference type="GO" id="GO:0000155">
    <property type="term" value="F:phosphorelay sensor kinase activity"/>
    <property type="evidence" value="ECO:0007669"/>
    <property type="project" value="InterPro"/>
</dbReference>
<evidence type="ECO:0000256" key="8">
    <source>
        <dbReference type="ARBA" id="ARBA00022592"/>
    </source>
</evidence>
<dbReference type="PATRIC" id="fig|765912.4.peg.3233"/>
<comment type="subcellular location">
    <subcellularLocation>
        <location evidence="2">Cell membrane</location>
    </subcellularLocation>
</comment>
<dbReference type="HOGENOM" id="CLU_000445_89_2_6"/>
<keyword evidence="6" id="KW-1003">Cell membrane</keyword>
<evidence type="ECO:0000256" key="5">
    <source>
        <dbReference type="ARBA" id="ARBA00022448"/>
    </source>
</evidence>
<dbReference type="Pfam" id="PF13188">
    <property type="entry name" value="PAS_8"/>
    <property type="match status" value="1"/>
</dbReference>
<dbReference type="SUPFAM" id="SSF55785">
    <property type="entry name" value="PYP-like sensor domain (PAS domain)"/>
    <property type="match status" value="1"/>
</dbReference>
<dbReference type="PROSITE" id="PS50109">
    <property type="entry name" value="HIS_KIN"/>
    <property type="match status" value="1"/>
</dbReference>
<dbReference type="GO" id="GO:0005524">
    <property type="term" value="F:ATP binding"/>
    <property type="evidence" value="ECO:0007669"/>
    <property type="project" value="UniProtKB-KW"/>
</dbReference>
<keyword evidence="14 19" id="KW-1133">Transmembrane helix</keyword>
<dbReference type="InterPro" id="IPR050351">
    <property type="entry name" value="BphY/WalK/GraS-like"/>
</dbReference>
<dbReference type="CDD" id="cd00082">
    <property type="entry name" value="HisKA"/>
    <property type="match status" value="1"/>
</dbReference>
<evidence type="ECO:0000256" key="10">
    <source>
        <dbReference type="ARBA" id="ARBA00022692"/>
    </source>
</evidence>
<reference evidence="21 22" key="1">
    <citation type="submission" date="2011-09" db="EMBL/GenBank/DDBJ databases">
        <title>Complete sequence of chromosome of Thioflavicoccus mobilis 8321.</title>
        <authorList>
            <consortium name="US DOE Joint Genome Institute"/>
            <person name="Lucas S."/>
            <person name="Han J."/>
            <person name="Lapidus A."/>
            <person name="Cheng J.-F."/>
            <person name="Goodwin L."/>
            <person name="Pitluck S."/>
            <person name="Peters L."/>
            <person name="Ovchinnikova G."/>
            <person name="Lu M."/>
            <person name="Detter J.C."/>
            <person name="Han C."/>
            <person name="Tapia R."/>
            <person name="Land M."/>
            <person name="Hauser L."/>
            <person name="Kyrpides N."/>
            <person name="Ivanova N."/>
            <person name="Pagani I."/>
            <person name="Vogl K."/>
            <person name="Liu Z."/>
            <person name="Imhoff J."/>
            <person name="Thiel V."/>
            <person name="Frigaard N.-U."/>
            <person name="Bryant D."/>
            <person name="Woyke T."/>
        </authorList>
    </citation>
    <scope>NUCLEOTIDE SEQUENCE [LARGE SCALE GENOMIC DNA]</scope>
    <source>
        <strain evidence="21 22">8321</strain>
    </source>
</reference>
<dbReference type="SUPFAM" id="SSF55874">
    <property type="entry name" value="ATPase domain of HSP90 chaperone/DNA topoisomerase II/histidine kinase"/>
    <property type="match status" value="1"/>
</dbReference>
<evidence type="ECO:0000256" key="2">
    <source>
        <dbReference type="ARBA" id="ARBA00004236"/>
    </source>
</evidence>
<dbReference type="InterPro" id="IPR005467">
    <property type="entry name" value="His_kinase_dom"/>
</dbReference>
<dbReference type="AlphaFoldDB" id="L0GZ03"/>
<evidence type="ECO:0000256" key="3">
    <source>
        <dbReference type="ARBA" id="ARBA00012438"/>
    </source>
</evidence>
<proteinExistence type="predicted"/>
<dbReference type="InterPro" id="IPR000014">
    <property type="entry name" value="PAS"/>
</dbReference>
<dbReference type="STRING" id="765912.Thimo_3296"/>
<dbReference type="Pfam" id="PF00512">
    <property type="entry name" value="HisKA"/>
    <property type="match status" value="1"/>
</dbReference>
<dbReference type="OrthoDB" id="9813151at2"/>
<evidence type="ECO:0000256" key="15">
    <source>
        <dbReference type="ARBA" id="ARBA00023012"/>
    </source>
</evidence>
<keyword evidence="15" id="KW-0902">Two-component regulatory system</keyword>
<evidence type="ECO:0000256" key="9">
    <source>
        <dbReference type="ARBA" id="ARBA00022679"/>
    </source>
</evidence>
<dbReference type="InterPro" id="IPR004358">
    <property type="entry name" value="Sig_transdc_His_kin-like_C"/>
</dbReference>
<dbReference type="SMART" id="SM00387">
    <property type="entry name" value="HATPase_c"/>
    <property type="match status" value="1"/>
</dbReference>
<dbReference type="InterPro" id="IPR036097">
    <property type="entry name" value="HisK_dim/P_sf"/>
</dbReference>
<sequence>MKSVAPAEIDEAPRRSGVWSAVRWRSLLALRRPLAFELALLVGVLATGLTAALLGFGGQWLWPLLLLPYIGWHLFLLVRLAFLTRRQHRLAPPFPPGLWGEIYRTIARYQQRRRKRRKRQLRFGRRFREAANSVPDALVILDKHKRIEWANPSAGALMDVHWPRDDGRSLTEILRHPELSELIDAGEYMRPMDLAPEHNRALMLSLRITPFGERKRQRLVVARDITKVYHLNMIRRDFVANASHELRTPLTVIAGFLETLADSPQTPEGHRRPLNLMRNQSERMRSIIEDLLMLSRLDMADQAGQPEAVDVWAELHHILHEAQALSEGAHRFTAEIDRGLLVAGHQIELRSAFSNLVFNAVKHTPAGSRVHVVWQRDAEGPYFAVGDDGPGIEPEHLPRLTERFYRVDKARSRLSGGTGLGLAIVKHVLNRHNARLLIASEPGEGSTFTCRFSPDRGLNRADVEAERDETIVGGQQAPLQRVGSSA</sequence>
<evidence type="ECO:0000259" key="20">
    <source>
        <dbReference type="PROSITE" id="PS50109"/>
    </source>
</evidence>
<dbReference type="PRINTS" id="PR00344">
    <property type="entry name" value="BCTRLSENSOR"/>
</dbReference>
<feature type="region of interest" description="Disordered" evidence="18">
    <location>
        <begin position="465"/>
        <end position="486"/>
    </location>
</feature>
<dbReference type="NCBIfam" id="TIGR02966">
    <property type="entry name" value="phoR_proteo"/>
    <property type="match status" value="1"/>
</dbReference>
<evidence type="ECO:0000256" key="4">
    <source>
        <dbReference type="ARBA" id="ARBA00019665"/>
    </source>
</evidence>
<dbReference type="NCBIfam" id="NF008235">
    <property type="entry name" value="PRK11006.1"/>
    <property type="match status" value="1"/>
</dbReference>
<evidence type="ECO:0000256" key="7">
    <source>
        <dbReference type="ARBA" id="ARBA00022553"/>
    </source>
</evidence>
<evidence type="ECO:0000313" key="22">
    <source>
        <dbReference type="Proteomes" id="UP000010816"/>
    </source>
</evidence>
<dbReference type="GO" id="GO:0005886">
    <property type="term" value="C:plasma membrane"/>
    <property type="evidence" value="ECO:0007669"/>
    <property type="project" value="UniProtKB-SubCell"/>
</dbReference>
<dbReference type="RefSeq" id="WP_015282101.1">
    <property type="nucleotide sequence ID" value="NC_019940.1"/>
</dbReference>
<evidence type="ECO:0000256" key="16">
    <source>
        <dbReference type="ARBA" id="ARBA00023136"/>
    </source>
</evidence>
<dbReference type="CDD" id="cd00130">
    <property type="entry name" value="PAS"/>
    <property type="match status" value="1"/>
</dbReference>
<dbReference type="eggNOG" id="COG5002">
    <property type="taxonomic scope" value="Bacteria"/>
</dbReference>
<evidence type="ECO:0000256" key="11">
    <source>
        <dbReference type="ARBA" id="ARBA00022741"/>
    </source>
</evidence>
<evidence type="ECO:0000256" key="1">
    <source>
        <dbReference type="ARBA" id="ARBA00000085"/>
    </source>
</evidence>
<dbReference type="KEGG" id="tmb:Thimo_3296"/>
<comment type="function">
    <text evidence="17">Member of the two-component regulatory system PhoR/PhoB involved in the phosphate regulon genes expression. PhoR may function as a membrane-associated protein kinase that phosphorylates PhoB in response to environmental signals.</text>
</comment>
<dbReference type="InterPro" id="IPR003661">
    <property type="entry name" value="HisK_dim/P_dom"/>
</dbReference>
<dbReference type="Proteomes" id="UP000010816">
    <property type="component" value="Chromosome"/>
</dbReference>
<evidence type="ECO:0000256" key="18">
    <source>
        <dbReference type="SAM" id="MobiDB-lite"/>
    </source>
</evidence>